<evidence type="ECO:0000256" key="1">
    <source>
        <dbReference type="ARBA" id="ARBA00006484"/>
    </source>
</evidence>
<dbReference type="SUPFAM" id="SSF51735">
    <property type="entry name" value="NAD(P)-binding Rossmann-fold domains"/>
    <property type="match status" value="1"/>
</dbReference>
<name>A0AAV4MVM2_9ARAC</name>
<keyword evidence="2" id="KW-0521">NADP</keyword>
<evidence type="ECO:0000256" key="3">
    <source>
        <dbReference type="ARBA" id="ARBA00023002"/>
    </source>
</evidence>
<dbReference type="PANTHER" id="PTHR43963">
    <property type="entry name" value="CARBONYL REDUCTASE 1-RELATED"/>
    <property type="match status" value="1"/>
</dbReference>
<keyword evidence="6" id="KW-1185">Reference proteome</keyword>
<dbReference type="Proteomes" id="UP001054837">
    <property type="component" value="Unassembled WGS sequence"/>
</dbReference>
<reference evidence="5 6" key="1">
    <citation type="submission" date="2021-06" db="EMBL/GenBank/DDBJ databases">
        <title>Caerostris darwini draft genome.</title>
        <authorList>
            <person name="Kono N."/>
            <person name="Arakawa K."/>
        </authorList>
    </citation>
    <scope>NUCLEOTIDE SEQUENCE [LARGE SCALE GENOMIC DNA]</scope>
</reference>
<dbReference type="InterPro" id="IPR002347">
    <property type="entry name" value="SDR_fam"/>
</dbReference>
<evidence type="ECO:0000313" key="5">
    <source>
        <dbReference type="EMBL" id="GIX75934.1"/>
    </source>
</evidence>
<organism evidence="5 6">
    <name type="scientific">Caerostris darwini</name>
    <dbReference type="NCBI Taxonomy" id="1538125"/>
    <lineage>
        <taxon>Eukaryota</taxon>
        <taxon>Metazoa</taxon>
        <taxon>Ecdysozoa</taxon>
        <taxon>Arthropoda</taxon>
        <taxon>Chelicerata</taxon>
        <taxon>Arachnida</taxon>
        <taxon>Araneae</taxon>
        <taxon>Araneomorphae</taxon>
        <taxon>Entelegynae</taxon>
        <taxon>Araneoidea</taxon>
        <taxon>Araneidae</taxon>
        <taxon>Caerostris</taxon>
    </lineage>
</organism>
<gene>
    <name evidence="5" type="primary">Cbr3</name>
    <name evidence="5" type="ORF">CDAR_291641</name>
</gene>
<protein>
    <recommendedName>
        <fullName evidence="4">carbonyl reductase (NADPH)</fullName>
        <ecNumber evidence="4">1.1.1.184</ecNumber>
    </recommendedName>
</protein>
<dbReference type="Gene3D" id="3.40.50.720">
    <property type="entry name" value="NAD(P)-binding Rossmann-like Domain"/>
    <property type="match status" value="1"/>
</dbReference>
<sequence length="278" mass="30750">MTSKGVAVVTGSNKGIGYEIVRKLCSKFDGDVFLTARSEALGRAAVEKLKSEGSHPKFHQLDITDEASIKSLAAFLKQNYGGLDVLVNNASILYRPGDTTVPFAEQAVNTINVNFFGTLNVCLHLFPLLRPHARVVHMSSNGGYLCYLGSEDIRNRFRNENLTEEELCDYMREFMKAGQEGTHEAKGWGYRPYSVSKIGINALTIIQQKKFDEDEREDIVVNAVHPGYVMTDMNLGNGELTPEQGAEAPVYLALLPPNVESPRGQFVLEDKTVASWTT</sequence>
<dbReference type="Pfam" id="PF00106">
    <property type="entry name" value="adh_short"/>
    <property type="match status" value="1"/>
</dbReference>
<dbReference type="EMBL" id="BPLQ01000882">
    <property type="protein sequence ID" value="GIX75934.1"/>
    <property type="molecule type" value="Genomic_DNA"/>
</dbReference>
<keyword evidence="3" id="KW-0560">Oxidoreductase</keyword>
<dbReference type="PANTHER" id="PTHR43963:SF4">
    <property type="entry name" value="CARBONYL REDUCTASE (NADPH)"/>
    <property type="match status" value="1"/>
</dbReference>
<dbReference type="EC" id="1.1.1.184" evidence="4"/>
<dbReference type="AlphaFoldDB" id="A0AAV4MVM2"/>
<accession>A0AAV4MVM2</accession>
<evidence type="ECO:0000256" key="2">
    <source>
        <dbReference type="ARBA" id="ARBA00022857"/>
    </source>
</evidence>
<dbReference type="InterPro" id="IPR036291">
    <property type="entry name" value="NAD(P)-bd_dom_sf"/>
</dbReference>
<dbReference type="CDD" id="cd05324">
    <property type="entry name" value="carb_red_PTCR-like_SDR_c"/>
    <property type="match status" value="1"/>
</dbReference>
<dbReference type="GO" id="GO:0004090">
    <property type="term" value="F:carbonyl reductase (NADPH) activity"/>
    <property type="evidence" value="ECO:0007669"/>
    <property type="project" value="UniProtKB-EC"/>
</dbReference>
<evidence type="ECO:0000256" key="4">
    <source>
        <dbReference type="ARBA" id="ARBA00026118"/>
    </source>
</evidence>
<dbReference type="InterPro" id="IPR045313">
    <property type="entry name" value="CBR1-like"/>
</dbReference>
<evidence type="ECO:0000313" key="6">
    <source>
        <dbReference type="Proteomes" id="UP001054837"/>
    </source>
</evidence>
<comment type="similarity">
    <text evidence="1">Belongs to the short-chain dehydrogenases/reductases (SDR) family.</text>
</comment>
<proteinExistence type="inferred from homology"/>
<comment type="caution">
    <text evidence="5">The sequence shown here is derived from an EMBL/GenBank/DDBJ whole genome shotgun (WGS) entry which is preliminary data.</text>
</comment>
<dbReference type="PRINTS" id="PR00081">
    <property type="entry name" value="GDHRDH"/>
</dbReference>